<evidence type="ECO:0000256" key="1">
    <source>
        <dbReference type="SAM" id="MobiDB-lite"/>
    </source>
</evidence>
<name>A0A8C0D743_BALMU</name>
<proteinExistence type="predicted"/>
<evidence type="ECO:0000313" key="2">
    <source>
        <dbReference type="Ensembl" id="ENSBMSP00010017215.1"/>
    </source>
</evidence>
<feature type="region of interest" description="Disordered" evidence="1">
    <location>
        <begin position="1"/>
        <end position="34"/>
    </location>
</feature>
<accession>A0A8C0D743</accession>
<protein>
    <submittedName>
        <fullName evidence="2">Uncharacterized protein</fullName>
    </submittedName>
</protein>
<sequence length="66" mass="6741">MLFANGRSPGTGQTPPLAPSAAKATVSPTGADLESDPGHFSLCVYGYAAKKAGAGPMISHTWQPRL</sequence>
<dbReference type="Ensembl" id="ENSBMST00010019022.1">
    <property type="protein sequence ID" value="ENSBMSP00010017215.1"/>
    <property type="gene ID" value="ENSBMSG00010012519.1"/>
</dbReference>
<organism evidence="2">
    <name type="scientific">Balaenoptera musculus</name>
    <name type="common">Blue whale</name>
    <dbReference type="NCBI Taxonomy" id="9771"/>
    <lineage>
        <taxon>Eukaryota</taxon>
        <taxon>Metazoa</taxon>
        <taxon>Chordata</taxon>
        <taxon>Craniata</taxon>
        <taxon>Vertebrata</taxon>
        <taxon>Euteleostomi</taxon>
        <taxon>Mammalia</taxon>
        <taxon>Eutheria</taxon>
        <taxon>Laurasiatheria</taxon>
        <taxon>Artiodactyla</taxon>
        <taxon>Whippomorpha</taxon>
        <taxon>Cetacea</taxon>
        <taxon>Mysticeti</taxon>
        <taxon>Balaenopteridae</taxon>
        <taxon>Balaenoptera</taxon>
    </lineage>
</organism>
<dbReference type="AlphaFoldDB" id="A0A8C0D743"/>
<dbReference type="GeneTree" id="ENSGT00910000146759"/>
<reference evidence="2" key="1">
    <citation type="submission" date="2023-09" db="UniProtKB">
        <authorList>
            <consortium name="Ensembl"/>
        </authorList>
    </citation>
    <scope>IDENTIFICATION</scope>
</reference>